<feature type="transmembrane region" description="Helical" evidence="10">
    <location>
        <begin position="654"/>
        <end position="673"/>
    </location>
</feature>
<feature type="transmembrane region" description="Helical" evidence="10">
    <location>
        <begin position="231"/>
        <end position="257"/>
    </location>
</feature>
<dbReference type="Proteomes" id="UP000011185">
    <property type="component" value="Unassembled WGS sequence"/>
</dbReference>
<reference evidence="11 12" key="1">
    <citation type="journal article" date="2012" name="PLoS Pathog.">
        <title>The genome of the obligate intracellular parasite Trachipleistophora hominis: new insights into microsporidian genome dynamics and reductive evolution.</title>
        <authorList>
            <person name="Heinz E."/>
            <person name="Williams T.A."/>
            <person name="Nakjang S."/>
            <person name="Noel C.J."/>
            <person name="Swan D.C."/>
            <person name="Goldberg A.V."/>
            <person name="Harris S.R."/>
            <person name="Weinmaier T."/>
            <person name="Markert S."/>
            <person name="Becher D."/>
            <person name="Bernhardt J."/>
            <person name="Dagan T."/>
            <person name="Hacker C."/>
            <person name="Lucocq J.M."/>
            <person name="Schweder T."/>
            <person name="Rattei T."/>
            <person name="Hall N."/>
            <person name="Hirt R.P."/>
            <person name="Embley T.M."/>
        </authorList>
    </citation>
    <scope>NUCLEOTIDE SEQUENCE [LARGE SCALE GENOMIC DNA]</scope>
</reference>
<dbReference type="CDD" id="cd04190">
    <property type="entry name" value="Chitin_synth_C"/>
    <property type="match status" value="1"/>
</dbReference>
<feature type="transmembrane region" description="Helical" evidence="10">
    <location>
        <begin position="25"/>
        <end position="47"/>
    </location>
</feature>
<evidence type="ECO:0000313" key="11">
    <source>
        <dbReference type="EMBL" id="ELQ75318.1"/>
    </source>
</evidence>
<proteinExistence type="predicted"/>
<dbReference type="GO" id="GO:0005935">
    <property type="term" value="C:cellular bud neck"/>
    <property type="evidence" value="ECO:0007669"/>
    <property type="project" value="EnsemblFungi"/>
</dbReference>
<dbReference type="VEuPathDB" id="MicrosporidiaDB:THOM_1704"/>
<evidence type="ECO:0000256" key="4">
    <source>
        <dbReference type="ARBA" id="ARBA00022676"/>
    </source>
</evidence>
<keyword evidence="6 10" id="KW-0812">Transmembrane</keyword>
<dbReference type="GO" id="GO:0030428">
    <property type="term" value="C:cell septum"/>
    <property type="evidence" value="ECO:0007669"/>
    <property type="project" value="TreeGrafter"/>
</dbReference>
<dbReference type="GO" id="GO:0004100">
    <property type="term" value="F:chitin synthase activity"/>
    <property type="evidence" value="ECO:0007669"/>
    <property type="project" value="UniProtKB-EC"/>
</dbReference>
<evidence type="ECO:0000256" key="2">
    <source>
        <dbReference type="ARBA" id="ARBA00012543"/>
    </source>
</evidence>
<evidence type="ECO:0000256" key="3">
    <source>
        <dbReference type="ARBA" id="ARBA00022475"/>
    </source>
</evidence>
<dbReference type="GO" id="GO:0097271">
    <property type="term" value="P:protein localization to bud neck"/>
    <property type="evidence" value="ECO:0007669"/>
    <property type="project" value="EnsemblFungi"/>
</dbReference>
<comment type="subcellular location">
    <subcellularLocation>
        <location evidence="1">Cell membrane</location>
        <topology evidence="1">Multi-pass membrane protein</topology>
    </subcellularLocation>
</comment>
<dbReference type="Pfam" id="PF03142">
    <property type="entry name" value="Chitin_synth_2"/>
    <property type="match status" value="1"/>
</dbReference>
<dbReference type="Gene3D" id="3.90.550.10">
    <property type="entry name" value="Spore Coat Polysaccharide Biosynthesis Protein SpsA, Chain A"/>
    <property type="match status" value="1"/>
</dbReference>
<dbReference type="STRING" id="72359.L7JV16"/>
<dbReference type="PANTHER" id="PTHR22914:SF16">
    <property type="entry name" value="CHITIN SYNTHASE 3"/>
    <property type="match status" value="1"/>
</dbReference>
<keyword evidence="8 10" id="KW-0472">Membrane</keyword>
<dbReference type="AlphaFoldDB" id="L7JV16"/>
<evidence type="ECO:0000256" key="5">
    <source>
        <dbReference type="ARBA" id="ARBA00022679"/>
    </source>
</evidence>
<evidence type="ECO:0000256" key="10">
    <source>
        <dbReference type="SAM" id="Phobius"/>
    </source>
</evidence>
<feature type="transmembrane region" description="Helical" evidence="10">
    <location>
        <begin position="628"/>
        <end position="647"/>
    </location>
</feature>
<evidence type="ECO:0000256" key="7">
    <source>
        <dbReference type="ARBA" id="ARBA00022989"/>
    </source>
</evidence>
<dbReference type="PANTHER" id="PTHR22914">
    <property type="entry name" value="CHITIN SYNTHASE"/>
    <property type="match status" value="1"/>
</dbReference>
<keyword evidence="9" id="KW-0325">Glycoprotein</keyword>
<dbReference type="EC" id="2.4.1.16" evidence="2"/>
<evidence type="ECO:0000256" key="9">
    <source>
        <dbReference type="ARBA" id="ARBA00023180"/>
    </source>
</evidence>
<dbReference type="InterPro" id="IPR004835">
    <property type="entry name" value="Chitin_synth"/>
</dbReference>
<evidence type="ECO:0000256" key="1">
    <source>
        <dbReference type="ARBA" id="ARBA00004651"/>
    </source>
</evidence>
<dbReference type="SUPFAM" id="SSF53448">
    <property type="entry name" value="Nucleotide-diphospho-sugar transferases"/>
    <property type="match status" value="1"/>
</dbReference>
<dbReference type="InterPro" id="IPR029044">
    <property type="entry name" value="Nucleotide-diphossugar_trans"/>
</dbReference>
<dbReference type="EMBL" id="JH993971">
    <property type="protein sequence ID" value="ELQ75318.1"/>
    <property type="molecule type" value="Genomic_DNA"/>
</dbReference>
<dbReference type="GO" id="GO:0006031">
    <property type="term" value="P:chitin biosynthetic process"/>
    <property type="evidence" value="ECO:0007669"/>
    <property type="project" value="EnsemblFungi"/>
</dbReference>
<keyword evidence="12" id="KW-1185">Reference proteome</keyword>
<dbReference type="GO" id="GO:0000131">
    <property type="term" value="C:incipient cellular bud site"/>
    <property type="evidence" value="ECO:0007669"/>
    <property type="project" value="EnsemblFungi"/>
</dbReference>
<dbReference type="OMA" id="PQDWKVF"/>
<sequence>MPSNVFLDTNDFSCPPKVYKKRKTLWAIIYPIFTFLIPSKILSICGMKTKEVRNAWREKIALVSIIFFLCILLGFLTFGMNIVVCKGSNQYIYGKLPEFPAPVVIGNGELYYSDEYEGLIHNLKTVKSSACKRRFGESITDSGVDPDELIKIADIYFNFNDIKRLNLILIGDRVYDPSIVTHGFYDEFIAKYTGKMADDNDLDSLALQCFKDSCYFGKLGGKTYGCLVADILLYLSTVIIFSLIILKFVLAIIYSWLIRKNRVANENLPCIMLVTCYSEDREGIKKTLDSLCNQNYLEKVILVIADGLVKGSGSETTTPDIIIELMNVDKRREAAEYKSLNGTLNRGVVYSGTYNSDTNTCKMVVIVKVGREDERSKPGNRGKRDSQVIIMGFFQKLLYQDRMSDLDFEIYEAFKDVMGMEPRHFEMIMMVDADTIVHPDALLHFNSAFVNDPKIMGMCGETKIINKGASWVTMIQVFEYYISHHLTKTFESVFGGVTCLPGCFCIYRIKVKENDKYVPILANSFVLGPYSVTRTETLHEKNLLLLGEDRYLTTLLLKTFYRRKLIFLPAATCRTYVPDTFSVLLSQRRRWINSTVHNLMELVSVNALCGTFCCSMQFAVGVELAGTLVLPVSIIFTFVLIAVSILIKPAWIPLIMLACIFGLPIILILVTSFKLQYVFWLFVYILSLPVWNLVLPVYAFWHFDDFSWGETRKVDNDDGGGHYTVEQPTTHHFNLYSLEERMYARSKDRPIEVAERELIERQIRSAMEGSIDDNL</sequence>
<dbReference type="HOGENOM" id="CLU_002572_0_1_1"/>
<accession>L7JV16</accession>
<gene>
    <name evidence="11" type="ORF">THOM_1704</name>
</gene>
<organism evidence="11 12">
    <name type="scientific">Trachipleistophora hominis</name>
    <name type="common">Microsporidian parasite</name>
    <dbReference type="NCBI Taxonomy" id="72359"/>
    <lineage>
        <taxon>Eukaryota</taxon>
        <taxon>Fungi</taxon>
        <taxon>Fungi incertae sedis</taxon>
        <taxon>Microsporidia</taxon>
        <taxon>Pleistophoridae</taxon>
        <taxon>Trachipleistophora</taxon>
    </lineage>
</organism>
<protein>
    <recommendedName>
        <fullName evidence="2">chitin synthase</fullName>
        <ecNumber evidence="2">2.4.1.16</ecNumber>
    </recommendedName>
</protein>
<dbReference type="InParanoid" id="L7JV16"/>
<feature type="transmembrane region" description="Helical" evidence="10">
    <location>
        <begin position="59"/>
        <end position="80"/>
    </location>
</feature>
<name>L7JV16_TRAHO</name>
<evidence type="ECO:0000256" key="6">
    <source>
        <dbReference type="ARBA" id="ARBA00022692"/>
    </source>
</evidence>
<keyword evidence="4 11" id="KW-0328">Glycosyltransferase</keyword>
<keyword evidence="3" id="KW-1003">Cell membrane</keyword>
<keyword evidence="5 11" id="KW-0808">Transferase</keyword>
<keyword evidence="7 10" id="KW-1133">Transmembrane helix</keyword>
<dbReference type="GO" id="GO:0045009">
    <property type="term" value="C:chitosome"/>
    <property type="evidence" value="ECO:0007669"/>
    <property type="project" value="EnsemblFungi"/>
</dbReference>
<dbReference type="OrthoDB" id="2186317at2759"/>
<evidence type="ECO:0000256" key="8">
    <source>
        <dbReference type="ARBA" id="ARBA00023136"/>
    </source>
</evidence>
<dbReference type="GO" id="GO:0005886">
    <property type="term" value="C:plasma membrane"/>
    <property type="evidence" value="ECO:0007669"/>
    <property type="project" value="UniProtKB-SubCell"/>
</dbReference>
<feature type="transmembrane region" description="Helical" evidence="10">
    <location>
        <begin position="679"/>
        <end position="703"/>
    </location>
</feature>
<evidence type="ECO:0000313" key="12">
    <source>
        <dbReference type="Proteomes" id="UP000011185"/>
    </source>
</evidence>